<reference evidence="2" key="1">
    <citation type="submission" date="2017-09" db="EMBL/GenBank/DDBJ databases">
        <title>Depth-based differentiation of microbial function through sediment-hosted aquifers and enrichment of novel symbionts in the deep terrestrial subsurface.</title>
        <authorList>
            <person name="Probst A.J."/>
            <person name="Ladd B."/>
            <person name="Jarett J.K."/>
            <person name="Geller-Mcgrath D.E."/>
            <person name="Sieber C.M.K."/>
            <person name="Emerson J.B."/>
            <person name="Anantharaman K."/>
            <person name="Thomas B.C."/>
            <person name="Malmstrom R."/>
            <person name="Stieglmeier M."/>
            <person name="Klingl A."/>
            <person name="Woyke T."/>
            <person name="Ryan C.M."/>
            <person name="Banfield J.F."/>
        </authorList>
    </citation>
    <scope>NUCLEOTIDE SEQUENCE [LARGE SCALE GENOMIC DNA]</scope>
</reference>
<name>A0A2M7W3J0_9BACT</name>
<evidence type="ECO:0000313" key="1">
    <source>
        <dbReference type="EMBL" id="PJA20068.1"/>
    </source>
</evidence>
<organism evidence="1 2">
    <name type="scientific">Candidatus Berkelbacteria bacterium CG_4_10_14_0_2_um_filter_35_9_33_12</name>
    <dbReference type="NCBI Taxonomy" id="1974499"/>
    <lineage>
        <taxon>Bacteria</taxon>
        <taxon>Candidatus Berkelbacteria</taxon>
    </lineage>
</organism>
<gene>
    <name evidence="1" type="ORF">COX60_02660</name>
</gene>
<protein>
    <submittedName>
        <fullName evidence="1">Uncharacterized protein</fullName>
    </submittedName>
</protein>
<dbReference type="AlphaFoldDB" id="A0A2M7W3J0"/>
<dbReference type="Proteomes" id="UP000230137">
    <property type="component" value="Unassembled WGS sequence"/>
</dbReference>
<evidence type="ECO:0000313" key="2">
    <source>
        <dbReference type="Proteomes" id="UP000230137"/>
    </source>
</evidence>
<comment type="caution">
    <text evidence="1">The sequence shown here is derived from an EMBL/GenBank/DDBJ whole genome shotgun (WGS) entry which is preliminary data.</text>
</comment>
<accession>A0A2M7W3J0</accession>
<dbReference type="EMBL" id="PFQF01000039">
    <property type="protein sequence ID" value="PJA20068.1"/>
    <property type="molecule type" value="Genomic_DNA"/>
</dbReference>
<proteinExistence type="predicted"/>
<sequence>MCLSEESERIHIVLENQSKNTAQNIYNGISRIIVRDVDPNKIIYVICDKFRKIKVKILVYQIKKLFLNTGKIKIIGFKRKDIHPHSNYFYQFFTGLRYLSFHKFAEDMSIKAKNKHPA</sequence>